<accession>A0ABC7ZF57</accession>
<protein>
    <submittedName>
        <fullName evidence="1">Uncharacterized protein</fullName>
    </submittedName>
</protein>
<dbReference type="AlphaFoldDB" id="A0ABC7ZF57"/>
<dbReference type="EMBL" id="CP002953">
    <property type="protein sequence ID" value="AFF20096.1"/>
    <property type="molecule type" value="Genomic_DNA"/>
</dbReference>
<proteinExistence type="predicted"/>
<gene>
    <name evidence="1" type="ORF">HPELS_02700</name>
</gene>
<evidence type="ECO:0000313" key="1">
    <source>
        <dbReference type="EMBL" id="AFF20096.1"/>
    </source>
</evidence>
<evidence type="ECO:0000313" key="2">
    <source>
        <dbReference type="Proteomes" id="UP000007885"/>
    </source>
</evidence>
<name>A0ABC7ZF57_HELPX</name>
<reference evidence="1 2" key="1">
    <citation type="submission" date="2011-07" db="EMBL/GenBank/DDBJ databases">
        <authorList>
            <person name="Bertoli M.T."/>
            <person name="Kersulyte D."/>
            <person name="Pascasio M.A."/>
            <person name="Berg D.E."/>
        </authorList>
    </citation>
    <scope>NUCLEOTIDE SEQUENCE [LARGE SCALE GENOMIC DNA]</scope>
    <source>
        <strain evidence="1 2">ELS37</strain>
    </source>
</reference>
<sequence length="44" mass="5266">MQNNIVFRNLANDRYGLQKYLITIKKNELGYILKLVKNEKIKLN</sequence>
<organism evidence="1 2">
    <name type="scientific">Helicobacter pylori ELS37</name>
    <dbReference type="NCBI Taxonomy" id="1055527"/>
    <lineage>
        <taxon>Bacteria</taxon>
        <taxon>Pseudomonadati</taxon>
        <taxon>Campylobacterota</taxon>
        <taxon>Epsilonproteobacteria</taxon>
        <taxon>Campylobacterales</taxon>
        <taxon>Helicobacteraceae</taxon>
        <taxon>Helicobacter</taxon>
    </lineage>
</organism>
<dbReference type="KEGG" id="hpe:HPELS_02700"/>
<dbReference type="Proteomes" id="UP000007885">
    <property type="component" value="Chromosome"/>
</dbReference>